<evidence type="ECO:0000313" key="1">
    <source>
        <dbReference type="EMBL" id="DAD77285.1"/>
    </source>
</evidence>
<organism evidence="1">
    <name type="scientific">Siphoviridae sp. ctEQg15</name>
    <dbReference type="NCBI Taxonomy" id="2826205"/>
    <lineage>
        <taxon>Viruses</taxon>
        <taxon>Duplodnaviria</taxon>
        <taxon>Heunggongvirae</taxon>
        <taxon>Uroviricota</taxon>
        <taxon>Caudoviricetes</taxon>
    </lineage>
</organism>
<dbReference type="SUPFAM" id="SSF144020">
    <property type="entry name" value="FdhE-like"/>
    <property type="match status" value="1"/>
</dbReference>
<proteinExistence type="predicted"/>
<protein>
    <submittedName>
        <fullName evidence="1">Restriction alleviation protein</fullName>
    </submittedName>
</protein>
<reference evidence="1" key="1">
    <citation type="journal article" date="2021" name="Proc. Natl. Acad. Sci. U.S.A.">
        <title>A Catalog of Tens of Thousands of Viruses from Human Metagenomes Reveals Hidden Associations with Chronic Diseases.</title>
        <authorList>
            <person name="Tisza M.J."/>
            <person name="Buck C.B."/>
        </authorList>
    </citation>
    <scope>NUCLEOTIDE SEQUENCE</scope>
    <source>
        <strain evidence="1">CtEQg15</strain>
    </source>
</reference>
<dbReference type="EMBL" id="BK014822">
    <property type="protein sequence ID" value="DAD77285.1"/>
    <property type="molecule type" value="Genomic_DNA"/>
</dbReference>
<accession>A0A8S5M4Q9</accession>
<dbReference type="Pfam" id="PF14354">
    <property type="entry name" value="Lar_restr_allev"/>
    <property type="match status" value="1"/>
</dbReference>
<sequence>MRELNACPLCGYFPVLKQVGDDKNLLVYQCAHCGYIAAKNHEAKYTKSGAMKVWNKGTEKA</sequence>
<dbReference type="InterPro" id="IPR024064">
    <property type="entry name" value="FdhE-like_sf"/>
</dbReference>
<name>A0A8S5M4Q9_9CAUD</name>